<feature type="transmembrane region" description="Helical" evidence="1">
    <location>
        <begin position="20"/>
        <end position="39"/>
    </location>
</feature>
<accession>A0A160LIQ5</accession>
<evidence type="ECO:0000313" key="2">
    <source>
        <dbReference type="EMBL" id="AND27970.1"/>
    </source>
</evidence>
<reference evidence="2" key="1">
    <citation type="journal article" date="2017" name="Res. Microbiol.">
        <title>Comparative genomics of extrachromosomal elements in Bacillus thuringiensis subsp. israelensis.</title>
        <authorList>
            <person name="Bolotin A."/>
            <person name="Gillis A."/>
            <person name="Sanchis V."/>
            <person name="Nielsen-LeRoux C."/>
            <person name="Mahillon J."/>
            <person name="Lereclus D."/>
            <person name="Sorokin A."/>
        </authorList>
    </citation>
    <scope>NUCLEOTIDE SEQUENCE</scope>
    <source>
        <strain evidence="2">AM65-52</strain>
        <plasmid evidence="2">pAM65-52-2-350K</plasmid>
    </source>
</reference>
<keyword evidence="1" id="KW-1133">Transmembrane helix</keyword>
<geneLocation type="plasmid" evidence="2">
    <name>pAM65-52-2-350K</name>
</geneLocation>
<keyword evidence="1" id="KW-0472">Membrane</keyword>
<organism evidence="2">
    <name type="scientific">Bacillus thuringiensis subsp. israelensis</name>
    <dbReference type="NCBI Taxonomy" id="1430"/>
    <lineage>
        <taxon>Bacteria</taxon>
        <taxon>Bacillati</taxon>
        <taxon>Bacillota</taxon>
        <taxon>Bacilli</taxon>
        <taxon>Bacillales</taxon>
        <taxon>Bacillaceae</taxon>
        <taxon>Bacillus</taxon>
        <taxon>Bacillus cereus group</taxon>
    </lineage>
</organism>
<feature type="transmembrane region" description="Helical" evidence="1">
    <location>
        <begin position="45"/>
        <end position="62"/>
    </location>
</feature>
<proteinExistence type="predicted"/>
<sequence length="73" mass="8059">MESIGVFIMKAEYTVHILKLGLGFMLATSIIIGLVKNFSVSPVEVIALFVLILVTPKTNLAWKDLVAVWNGRK</sequence>
<name>A0A160LIQ5_BACTI</name>
<protein>
    <submittedName>
        <fullName evidence="2">Uncharacterized protein</fullName>
    </submittedName>
</protein>
<keyword evidence="1" id="KW-0812">Transmembrane</keyword>
<dbReference type="EMBL" id="CP013277">
    <property type="protein sequence ID" value="AND27970.1"/>
    <property type="molecule type" value="Genomic_DNA"/>
</dbReference>
<dbReference type="AlphaFoldDB" id="A0A160LIQ5"/>
<gene>
    <name evidence="2" type="ORF">ATN07_30090</name>
</gene>
<evidence type="ECO:0000256" key="1">
    <source>
        <dbReference type="SAM" id="Phobius"/>
    </source>
</evidence>
<keyword evidence="2" id="KW-0614">Plasmid</keyword>